<dbReference type="EMBL" id="JAFFZS010000002">
    <property type="protein sequence ID" value="MBN0043128.1"/>
    <property type="molecule type" value="Genomic_DNA"/>
</dbReference>
<organism evidence="1 2">
    <name type="scientific">Streptomyces actuosus</name>
    <dbReference type="NCBI Taxonomy" id="1885"/>
    <lineage>
        <taxon>Bacteria</taxon>
        <taxon>Bacillati</taxon>
        <taxon>Actinomycetota</taxon>
        <taxon>Actinomycetes</taxon>
        <taxon>Kitasatosporales</taxon>
        <taxon>Streptomycetaceae</taxon>
        <taxon>Streptomyces</taxon>
    </lineage>
</organism>
<gene>
    <name evidence="1" type="ORF">JS756_03155</name>
</gene>
<comment type="caution">
    <text evidence="1">The sequence shown here is derived from an EMBL/GenBank/DDBJ whole genome shotgun (WGS) entry which is preliminary data.</text>
</comment>
<name>A0ABS2VJ79_STRAS</name>
<keyword evidence="2" id="KW-1185">Reference proteome</keyword>
<proteinExistence type="predicted"/>
<evidence type="ECO:0000313" key="2">
    <source>
        <dbReference type="Proteomes" id="UP000788262"/>
    </source>
</evidence>
<sequence>MTYEPWQPGMKLSANRLLSISPTWSSWTPTWSTTTGANTPSFGNATLDCAYAVSATTVWWRMDIVFGSTTNFGGGSAADNWQFTLPVTAASAVNAAGAVELSFSGNARVVARSRLLSTTQMGLEISSGKPDGTAVANSGLVDLLSPFTWASGNSIRGVGHYEAAA</sequence>
<evidence type="ECO:0000313" key="1">
    <source>
        <dbReference type="EMBL" id="MBN0043128.1"/>
    </source>
</evidence>
<dbReference type="Proteomes" id="UP000788262">
    <property type="component" value="Unassembled WGS sequence"/>
</dbReference>
<dbReference type="RefSeq" id="WP_205381367.1">
    <property type="nucleotide sequence ID" value="NZ_JAFFZS010000002.1"/>
</dbReference>
<reference evidence="1 2" key="1">
    <citation type="submission" date="2021-02" db="EMBL/GenBank/DDBJ databases">
        <title>Whole genome sequencing of Streptomyces actuosus VRA1.</title>
        <authorList>
            <person name="Sen G."/>
            <person name="Sen A."/>
        </authorList>
    </citation>
    <scope>NUCLEOTIDE SEQUENCE [LARGE SCALE GENOMIC DNA]</scope>
    <source>
        <strain evidence="1 2">VRA1</strain>
    </source>
</reference>
<accession>A0ABS2VJ79</accession>
<protein>
    <submittedName>
        <fullName evidence="1">Uncharacterized protein</fullName>
    </submittedName>
</protein>